<keyword evidence="3" id="KW-0815">Transposition</keyword>
<feature type="domain" description="Transposase putative helix-turn-helix" evidence="10">
    <location>
        <begin position="24"/>
        <end position="69"/>
    </location>
</feature>
<dbReference type="GO" id="GO:0032196">
    <property type="term" value="P:transposition"/>
    <property type="evidence" value="ECO:0007669"/>
    <property type="project" value="UniProtKB-KW"/>
</dbReference>
<organism evidence="11 12">
    <name type="scientific">Methanococcoides vulcani</name>
    <dbReference type="NCBI Taxonomy" id="1353158"/>
    <lineage>
        <taxon>Archaea</taxon>
        <taxon>Methanobacteriati</taxon>
        <taxon>Methanobacteriota</taxon>
        <taxon>Stenosarchaea group</taxon>
        <taxon>Methanomicrobia</taxon>
        <taxon>Methanosarcinales</taxon>
        <taxon>Methanosarcinaceae</taxon>
        <taxon>Methanococcoides</taxon>
    </lineage>
</organism>
<comment type="similarity">
    <text evidence="2">In the N-terminal section; belongs to the transposase 2 family.</text>
</comment>
<dbReference type="InterPro" id="IPR010095">
    <property type="entry name" value="Cas12f1-like_TNB"/>
</dbReference>
<proteinExistence type="inferred from homology"/>
<feature type="domain" description="Cas12f1-like TNB" evidence="9">
    <location>
        <begin position="315"/>
        <end position="382"/>
    </location>
</feature>
<keyword evidence="4" id="KW-0479">Metal-binding</keyword>
<sequence length="395" mass="45774">MKAVPLLNFYAKCIYIVKTIDIIMLKAYKYRLYPTGSQKEILLKHIGACRFTYNWALEQKIKAYETDKKHLSRFELQSCLVHELKPENTWLKEVNSQALLNTLINLESAFTRFFREKKGFPRFKSRKVPFQSFQIPQHYVVDFENNTIKLPKIKQPIRAKLHRKFEGKLKTATVSITKTRKFYISVLVDDGKELPETQKFDNNSTLGIDVGVTHFATLSSGKKIDNPKHLKNSIKRLKVLQKRLSKKQKGSQNCDKAKLKVAKLHERIRNQRIDFLHNTSSKLVSENQAIAVESLDVSGMLKSHCLAQSISDVSWSEFFRQLEYKAQWYGKTLLKIGQFEPSSKLCNICGHYNGEMTLADRKWECPDCSTKHDRDINAAINVKKFALQNQNLLNI</sequence>
<dbReference type="STRING" id="1353158.SAMN04488587_0662"/>
<evidence type="ECO:0000256" key="2">
    <source>
        <dbReference type="ARBA" id="ARBA00011044"/>
    </source>
</evidence>
<dbReference type="AlphaFoldDB" id="A0A1H9YMT0"/>
<dbReference type="NCBIfam" id="NF038281">
    <property type="entry name" value="IS200_TnpB"/>
    <property type="match status" value="1"/>
</dbReference>
<dbReference type="GO" id="GO:0046872">
    <property type="term" value="F:metal ion binding"/>
    <property type="evidence" value="ECO:0007669"/>
    <property type="project" value="UniProtKB-KW"/>
</dbReference>
<evidence type="ECO:0000256" key="5">
    <source>
        <dbReference type="ARBA" id="ARBA00022833"/>
    </source>
</evidence>
<dbReference type="PANTHER" id="PTHR30405:SF11">
    <property type="entry name" value="RNA-GUIDED DNA ENDONUCLEASE RV2885C-RELATED"/>
    <property type="match status" value="1"/>
</dbReference>
<accession>A0A1H9YMT0</accession>
<keyword evidence="6" id="KW-0238">DNA-binding</keyword>
<evidence type="ECO:0000256" key="7">
    <source>
        <dbReference type="ARBA" id="ARBA00023172"/>
    </source>
</evidence>
<evidence type="ECO:0000259" key="9">
    <source>
        <dbReference type="Pfam" id="PF07282"/>
    </source>
</evidence>
<evidence type="ECO:0000256" key="1">
    <source>
        <dbReference type="ARBA" id="ARBA00008761"/>
    </source>
</evidence>
<evidence type="ECO:0000256" key="6">
    <source>
        <dbReference type="ARBA" id="ARBA00023125"/>
    </source>
</evidence>
<keyword evidence="5" id="KW-0862">Zinc</keyword>
<evidence type="ECO:0000313" key="12">
    <source>
        <dbReference type="Proteomes" id="UP000243338"/>
    </source>
</evidence>
<gene>
    <name evidence="11" type="ORF">SAMN04488587_0662</name>
</gene>
<protein>
    <submittedName>
        <fullName evidence="11">Putative transposase</fullName>
    </submittedName>
</protein>
<dbReference type="Pfam" id="PF01385">
    <property type="entry name" value="OrfB_IS605"/>
    <property type="match status" value="1"/>
</dbReference>
<dbReference type="PANTHER" id="PTHR30405">
    <property type="entry name" value="TRANSPOSASE"/>
    <property type="match status" value="1"/>
</dbReference>
<evidence type="ECO:0000259" key="10">
    <source>
        <dbReference type="Pfam" id="PF12323"/>
    </source>
</evidence>
<dbReference type="InterPro" id="IPR001959">
    <property type="entry name" value="Transposase"/>
</dbReference>
<feature type="domain" description="Probable transposase IS891/IS1136/IS1341" evidence="8">
    <location>
        <begin position="197"/>
        <end position="303"/>
    </location>
</feature>
<evidence type="ECO:0000256" key="4">
    <source>
        <dbReference type="ARBA" id="ARBA00022723"/>
    </source>
</evidence>
<dbReference type="InterPro" id="IPR051399">
    <property type="entry name" value="RNA-guided_DNA_endo/Transpos"/>
</dbReference>
<evidence type="ECO:0000256" key="3">
    <source>
        <dbReference type="ARBA" id="ARBA00022578"/>
    </source>
</evidence>
<dbReference type="NCBIfam" id="NF040570">
    <property type="entry name" value="guided_TnpB"/>
    <property type="match status" value="1"/>
</dbReference>
<dbReference type="InterPro" id="IPR053522">
    <property type="entry name" value="RNA-guided_endonuclease_TnpB"/>
</dbReference>
<dbReference type="Proteomes" id="UP000243338">
    <property type="component" value="Unassembled WGS sequence"/>
</dbReference>
<name>A0A1H9YMT0_9EURY</name>
<dbReference type="InterPro" id="IPR021027">
    <property type="entry name" value="Transposase_put_HTH"/>
</dbReference>
<dbReference type="EMBL" id="FOHQ01000001">
    <property type="protein sequence ID" value="SES69923.1"/>
    <property type="molecule type" value="Genomic_DNA"/>
</dbReference>
<comment type="similarity">
    <text evidence="1">In the C-terminal section; belongs to the transposase 35 family.</text>
</comment>
<evidence type="ECO:0000313" key="11">
    <source>
        <dbReference type="EMBL" id="SES69923.1"/>
    </source>
</evidence>
<dbReference type="GO" id="GO:0006310">
    <property type="term" value="P:DNA recombination"/>
    <property type="evidence" value="ECO:0007669"/>
    <property type="project" value="UniProtKB-KW"/>
</dbReference>
<dbReference type="Pfam" id="PF12323">
    <property type="entry name" value="HTH_OrfB_IS605"/>
    <property type="match status" value="1"/>
</dbReference>
<keyword evidence="7" id="KW-0233">DNA recombination</keyword>
<dbReference type="Pfam" id="PF07282">
    <property type="entry name" value="Cas12f1-like_TNB"/>
    <property type="match status" value="1"/>
</dbReference>
<dbReference type="NCBIfam" id="TIGR01766">
    <property type="entry name" value="IS200/IS605 family accessory protein TnpB-like domain"/>
    <property type="match status" value="1"/>
</dbReference>
<evidence type="ECO:0000259" key="8">
    <source>
        <dbReference type="Pfam" id="PF01385"/>
    </source>
</evidence>
<keyword evidence="12" id="KW-1185">Reference proteome</keyword>
<dbReference type="GO" id="GO:0003677">
    <property type="term" value="F:DNA binding"/>
    <property type="evidence" value="ECO:0007669"/>
    <property type="project" value="UniProtKB-KW"/>
</dbReference>
<reference evidence="12" key="1">
    <citation type="submission" date="2016-10" db="EMBL/GenBank/DDBJ databases">
        <authorList>
            <person name="Varghese N."/>
            <person name="Submissions S."/>
        </authorList>
    </citation>
    <scope>NUCLEOTIDE SEQUENCE [LARGE SCALE GENOMIC DNA]</scope>
    <source>
        <strain evidence="12">SLH 33</strain>
    </source>
</reference>